<keyword evidence="1" id="KW-0328">Glycosyltransferase</keyword>
<organism evidence="3 4">
    <name type="scientific">Seleniivibrio woodruffii</name>
    <dbReference type="NCBI Taxonomy" id="1078050"/>
    <lineage>
        <taxon>Bacteria</taxon>
        <taxon>Pseudomonadati</taxon>
        <taxon>Deferribacterota</taxon>
        <taxon>Deferribacteres</taxon>
        <taxon>Deferribacterales</taxon>
        <taxon>Geovibrionaceae</taxon>
        <taxon>Seleniivibrio</taxon>
    </lineage>
</organism>
<dbReference type="OrthoDB" id="9797795at2"/>
<dbReference type="Proteomes" id="UP000294614">
    <property type="component" value="Unassembled WGS sequence"/>
</dbReference>
<dbReference type="Gene3D" id="3.40.50.2000">
    <property type="entry name" value="Glycogen Phosphorylase B"/>
    <property type="match status" value="2"/>
</dbReference>
<dbReference type="InterPro" id="IPR051199">
    <property type="entry name" value="LPS_LOS_Heptosyltrfase"/>
</dbReference>
<gene>
    <name evidence="3" type="ORF">C8D98_2540</name>
</gene>
<evidence type="ECO:0000256" key="2">
    <source>
        <dbReference type="ARBA" id="ARBA00022679"/>
    </source>
</evidence>
<proteinExistence type="predicted"/>
<dbReference type="RefSeq" id="WP_132874517.1">
    <property type="nucleotide sequence ID" value="NZ_VISF01000001.1"/>
</dbReference>
<comment type="caution">
    <text evidence="3">The sequence shown here is derived from an EMBL/GenBank/DDBJ whole genome shotgun (WGS) entry which is preliminary data.</text>
</comment>
<dbReference type="GO" id="GO:0009244">
    <property type="term" value="P:lipopolysaccharide core region biosynthetic process"/>
    <property type="evidence" value="ECO:0007669"/>
    <property type="project" value="TreeGrafter"/>
</dbReference>
<dbReference type="CDD" id="cd03789">
    <property type="entry name" value="GT9_LPS_heptosyltransferase"/>
    <property type="match status" value="1"/>
</dbReference>
<dbReference type="GO" id="GO:0005829">
    <property type="term" value="C:cytosol"/>
    <property type="evidence" value="ECO:0007669"/>
    <property type="project" value="TreeGrafter"/>
</dbReference>
<dbReference type="PANTHER" id="PTHR30160">
    <property type="entry name" value="TETRAACYLDISACCHARIDE 4'-KINASE-RELATED"/>
    <property type="match status" value="1"/>
</dbReference>
<dbReference type="SUPFAM" id="SSF53756">
    <property type="entry name" value="UDP-Glycosyltransferase/glycogen phosphorylase"/>
    <property type="match status" value="1"/>
</dbReference>
<sequence>MFQKRTGRLARFLDRSAGIFVLAALSFLRKRRSRPSHPRSFCFVKTGGMGDMVLLSAVIRQISLKYPEAEMTIVCSPENREAAELMTPCRVVVADHRRPVQLIRLRKLRTSDVLIDFGAWPRFDALISLLIPSRWRIGFRTEGQHRHFCYDEISDHNKKIHELDNYYNIAERYCEQTGVLPKLEAEKRAGLEKTVILHMYCGGHRYKSRMWAFENWAKLAKEIKNCGLYLAFTSYSAESPHLEAFLRNKGINAFIIADRPLVELASNFSSCLGVISVNCGISHFASACGAPVVELAGSVNPNRWGTLGANTVCVAPPEIAKMLCYGFEKDADKNSMDRVSVADVLSVAKKTIPLY</sequence>
<name>A0A4R1K2U5_9BACT</name>
<accession>A0A4R1K2U5</accession>
<protein>
    <submittedName>
        <fullName evidence="3">Heptosyltransferase I</fullName>
    </submittedName>
</protein>
<dbReference type="EMBL" id="SMGG01000007">
    <property type="protein sequence ID" value="TCK58342.1"/>
    <property type="molecule type" value="Genomic_DNA"/>
</dbReference>
<evidence type="ECO:0000313" key="3">
    <source>
        <dbReference type="EMBL" id="TCK58342.1"/>
    </source>
</evidence>
<evidence type="ECO:0000256" key="1">
    <source>
        <dbReference type="ARBA" id="ARBA00022676"/>
    </source>
</evidence>
<dbReference type="GO" id="GO:0008713">
    <property type="term" value="F:ADP-heptose-lipopolysaccharide heptosyltransferase activity"/>
    <property type="evidence" value="ECO:0007669"/>
    <property type="project" value="TreeGrafter"/>
</dbReference>
<keyword evidence="4" id="KW-1185">Reference proteome</keyword>
<dbReference type="InterPro" id="IPR002201">
    <property type="entry name" value="Glyco_trans_9"/>
</dbReference>
<reference evidence="3 4" key="1">
    <citation type="submission" date="2019-03" db="EMBL/GenBank/DDBJ databases">
        <title>Genomic Encyclopedia of Type Strains, Phase IV (KMG-IV): sequencing the most valuable type-strain genomes for metagenomic binning, comparative biology and taxonomic classification.</title>
        <authorList>
            <person name="Goeker M."/>
        </authorList>
    </citation>
    <scope>NUCLEOTIDE SEQUENCE [LARGE SCALE GENOMIC DNA]</scope>
    <source>
        <strain evidence="3 4">DSM 24984</strain>
    </source>
</reference>
<keyword evidence="2 3" id="KW-0808">Transferase</keyword>
<evidence type="ECO:0000313" key="4">
    <source>
        <dbReference type="Proteomes" id="UP000294614"/>
    </source>
</evidence>
<dbReference type="PANTHER" id="PTHR30160:SF23">
    <property type="match status" value="1"/>
</dbReference>
<dbReference type="Pfam" id="PF01075">
    <property type="entry name" value="Glyco_transf_9"/>
    <property type="match status" value="1"/>
</dbReference>
<dbReference type="AlphaFoldDB" id="A0A4R1K2U5"/>